<dbReference type="InterPro" id="IPR011008">
    <property type="entry name" value="Dimeric_a/b-barrel"/>
</dbReference>
<dbReference type="EMBL" id="JBHUEJ010000007">
    <property type="protein sequence ID" value="MFD1709570.1"/>
    <property type="molecule type" value="Genomic_DNA"/>
</dbReference>
<dbReference type="RefSeq" id="WP_147913357.1">
    <property type="nucleotide sequence ID" value="NZ_JBHUEJ010000007.1"/>
</dbReference>
<dbReference type="Proteomes" id="UP001597304">
    <property type="component" value="Unassembled WGS sequence"/>
</dbReference>
<reference evidence="2" key="1">
    <citation type="journal article" date="2019" name="Int. J. Syst. Evol. Microbiol.">
        <title>The Global Catalogue of Microorganisms (GCM) 10K type strain sequencing project: providing services to taxonomists for standard genome sequencing and annotation.</title>
        <authorList>
            <consortium name="The Broad Institute Genomics Platform"/>
            <consortium name="The Broad Institute Genome Sequencing Center for Infectious Disease"/>
            <person name="Wu L."/>
            <person name="Ma J."/>
        </authorList>
    </citation>
    <scope>NUCLEOTIDE SEQUENCE [LARGE SCALE GENOMIC DNA]</scope>
    <source>
        <strain evidence="2">LMG 29247</strain>
    </source>
</reference>
<accession>A0ABW4KTG6</accession>
<proteinExistence type="predicted"/>
<keyword evidence="2" id="KW-1185">Reference proteome</keyword>
<comment type="caution">
    <text evidence="1">The sequence shown here is derived from an EMBL/GenBank/DDBJ whole genome shotgun (WGS) entry which is preliminary data.</text>
</comment>
<sequence length="104" mass="11476">MITALVQFSLPQPITVAQAKAIFASTAPRYLGMDGLIRKYYVLSEDGQTAGGVYLWASRAAAERVYDGAWRAFVKEKYGTEPRLTYFETPVLVDNASGEIVHAE</sequence>
<evidence type="ECO:0000313" key="2">
    <source>
        <dbReference type="Proteomes" id="UP001597304"/>
    </source>
</evidence>
<dbReference type="SUPFAM" id="SSF54909">
    <property type="entry name" value="Dimeric alpha+beta barrel"/>
    <property type="match status" value="1"/>
</dbReference>
<name>A0ABW4KTG6_9BURK</name>
<organism evidence="1 2">
    <name type="scientific">Ottowia flava</name>
    <dbReference type="NCBI Taxonomy" id="2675430"/>
    <lineage>
        <taxon>Bacteria</taxon>
        <taxon>Pseudomonadati</taxon>
        <taxon>Pseudomonadota</taxon>
        <taxon>Betaproteobacteria</taxon>
        <taxon>Burkholderiales</taxon>
        <taxon>Comamonadaceae</taxon>
        <taxon>Ottowia</taxon>
    </lineage>
</organism>
<protein>
    <submittedName>
        <fullName evidence="1">YdhR family protein</fullName>
    </submittedName>
</protein>
<dbReference type="Pfam" id="PF08803">
    <property type="entry name" value="ydhR"/>
    <property type="match status" value="1"/>
</dbReference>
<evidence type="ECO:0000313" key="1">
    <source>
        <dbReference type="EMBL" id="MFD1709570.1"/>
    </source>
</evidence>
<dbReference type="Gene3D" id="3.30.70.100">
    <property type="match status" value="1"/>
</dbReference>
<dbReference type="InterPro" id="IPR014910">
    <property type="entry name" value="YdhR"/>
</dbReference>
<gene>
    <name evidence="1" type="ORF">ACFSF0_03055</name>
</gene>